<name>A0A0N4YWH0_NIPBR</name>
<gene>
    <name evidence="1" type="ORF">NBR_LOCUS21593</name>
</gene>
<protein>
    <submittedName>
        <fullName evidence="3">Methyltransf_14 domain-containing protein</fullName>
    </submittedName>
</protein>
<dbReference type="PANTHER" id="PTHR22989:SF3">
    <property type="entry name" value="METHYLTRANSFERASE FKBM DOMAIN-CONTAINING PROTEIN"/>
    <property type="match status" value="1"/>
</dbReference>
<sequence length="168" mass="19009">MIDDASLSSSTWPDPRVRAPFLEWKTCVLTRISEYEHDARALWGNLSVVAGHCEQLPFMKALKIQTFHNRDEKKRHILPLEVSQSVIVTVGIGKDTKAEEALSKKFVHQVLPNDTLFFGADPILDVNKELYSKIGTFLPFAVSGHTGISQARVLESKLFILYFPNWVI</sequence>
<dbReference type="AlphaFoldDB" id="A0A0N4YWH0"/>
<dbReference type="STRING" id="27835.A0A0N4YWH0"/>
<dbReference type="OMA" id="ISEYEHD"/>
<evidence type="ECO:0000313" key="1">
    <source>
        <dbReference type="EMBL" id="VDL85638.1"/>
    </source>
</evidence>
<keyword evidence="2" id="KW-1185">Reference proteome</keyword>
<dbReference type="Proteomes" id="UP000271162">
    <property type="component" value="Unassembled WGS sequence"/>
</dbReference>
<reference evidence="1 2" key="2">
    <citation type="submission" date="2018-11" db="EMBL/GenBank/DDBJ databases">
        <authorList>
            <consortium name="Pathogen Informatics"/>
        </authorList>
    </citation>
    <scope>NUCLEOTIDE SEQUENCE [LARGE SCALE GENOMIC DNA]</scope>
</reference>
<dbReference type="PANTHER" id="PTHR22989">
    <property type="entry name" value="UNCHARACTERIZED DUF13 C.ELEGANS"/>
    <property type="match status" value="1"/>
</dbReference>
<proteinExistence type="predicted"/>
<accession>A0A0N4YWH0</accession>
<evidence type="ECO:0000313" key="3">
    <source>
        <dbReference type="WBParaSite" id="NBR_0002159201-mRNA-1"/>
    </source>
</evidence>
<organism evidence="3">
    <name type="scientific">Nippostrongylus brasiliensis</name>
    <name type="common">Rat hookworm</name>
    <dbReference type="NCBI Taxonomy" id="27835"/>
    <lineage>
        <taxon>Eukaryota</taxon>
        <taxon>Metazoa</taxon>
        <taxon>Ecdysozoa</taxon>
        <taxon>Nematoda</taxon>
        <taxon>Chromadorea</taxon>
        <taxon>Rhabditida</taxon>
        <taxon>Rhabditina</taxon>
        <taxon>Rhabditomorpha</taxon>
        <taxon>Strongyloidea</taxon>
        <taxon>Heligmosomidae</taxon>
        <taxon>Nippostrongylus</taxon>
    </lineage>
</organism>
<evidence type="ECO:0000313" key="2">
    <source>
        <dbReference type="Proteomes" id="UP000271162"/>
    </source>
</evidence>
<dbReference type="EMBL" id="UYSL01026562">
    <property type="protein sequence ID" value="VDL85638.1"/>
    <property type="molecule type" value="Genomic_DNA"/>
</dbReference>
<reference evidence="3" key="1">
    <citation type="submission" date="2017-02" db="UniProtKB">
        <authorList>
            <consortium name="WormBaseParasite"/>
        </authorList>
    </citation>
    <scope>IDENTIFICATION</scope>
</reference>
<dbReference type="WBParaSite" id="NBR_0002159201-mRNA-1">
    <property type="protein sequence ID" value="NBR_0002159201-mRNA-1"/>
    <property type="gene ID" value="NBR_0002159201"/>
</dbReference>